<sequence>MPQQYVSDADSTNNLWILDRDEAVSLENQGVAVTEISNYTEQGFRADFEGATPRETQSGGIEVIDDAGNVLQSFLPAVPLKDGHFVPVTYTVGTNFVEATFEKPVKAEAVRIAALETRSAGGCALGALATVAEVAGGAAALISSPLDGPVGPLVATSIATGVPATVAKTAQECTE</sequence>
<evidence type="ECO:0000313" key="2">
    <source>
        <dbReference type="Proteomes" id="UP000596145"/>
    </source>
</evidence>
<proteinExistence type="predicted"/>
<dbReference type="Proteomes" id="UP000596145">
    <property type="component" value="Chromosome"/>
</dbReference>
<evidence type="ECO:0000313" key="1">
    <source>
        <dbReference type="EMBL" id="QQB47645.1"/>
    </source>
</evidence>
<reference evidence="1 2" key="1">
    <citation type="submission" date="2020-12" db="EMBL/GenBank/DDBJ databases">
        <title>FDA dAtabase for Regulatory Grade micrObial Sequences (FDA-ARGOS): Supporting development and validation of Infectious Disease Dx tests.</title>
        <authorList>
            <person name="Sproer C."/>
            <person name="Gronow S."/>
            <person name="Severitt S."/>
            <person name="Schroder I."/>
            <person name="Tallon L."/>
            <person name="Sadzewicz L."/>
            <person name="Zhao X."/>
            <person name="Boylan J."/>
            <person name="Ott S."/>
            <person name="Bowen H."/>
            <person name="Vavikolanu K."/>
            <person name="Mehta A."/>
            <person name="Aluvathingal J."/>
            <person name="Nadendla S."/>
            <person name="Lowell S."/>
            <person name="Myers T."/>
            <person name="Yan Y."/>
            <person name="Sichtig H."/>
        </authorList>
    </citation>
    <scope>NUCLEOTIDE SEQUENCE [LARGE SCALE GENOMIC DNA]</scope>
    <source>
        <strain evidence="1 2">FDAARGOS_1053</strain>
    </source>
</reference>
<dbReference type="EMBL" id="CP066007">
    <property type="protein sequence ID" value="QQB47645.1"/>
    <property type="molecule type" value="Genomic_DNA"/>
</dbReference>
<dbReference type="AlphaFoldDB" id="A0A7T4EHT8"/>
<protein>
    <submittedName>
        <fullName evidence="1">Uncharacterized protein</fullName>
    </submittedName>
</protein>
<accession>A0A7T4EHT8</accession>
<organism evidence="1 2">
    <name type="scientific">Corynebacterium glucuronolyticum</name>
    <dbReference type="NCBI Taxonomy" id="39791"/>
    <lineage>
        <taxon>Bacteria</taxon>
        <taxon>Bacillati</taxon>
        <taxon>Actinomycetota</taxon>
        <taxon>Actinomycetes</taxon>
        <taxon>Mycobacteriales</taxon>
        <taxon>Corynebacteriaceae</taxon>
        <taxon>Corynebacterium</taxon>
    </lineage>
</organism>
<name>A0A7T4EHT8_9CORY</name>
<gene>
    <name evidence="1" type="ORF">I6I10_02480</name>
</gene>